<comment type="caution">
    <text evidence="2">The sequence shown here is derived from an EMBL/GenBank/DDBJ whole genome shotgun (WGS) entry which is preliminary data.</text>
</comment>
<sequence>MVLSDFTGVGVGFGFGVGCGFGVGWGFGGMPLNILGVGVGGGCGVGLGLGWGFGSAFGSHYRSSRLTFQGIELETTDKREEKVANMSKNTT</sequence>
<protein>
    <recommendedName>
        <fullName evidence="4">Glycine-rich protein</fullName>
    </recommendedName>
</protein>
<evidence type="ECO:0000313" key="3">
    <source>
        <dbReference type="Proteomes" id="UP000694251"/>
    </source>
</evidence>
<feature type="transmembrane region" description="Helical" evidence="1">
    <location>
        <begin position="34"/>
        <end position="54"/>
    </location>
</feature>
<accession>A0A8T2CU91</accession>
<organism evidence="2 3">
    <name type="scientific">Arabidopsis suecica</name>
    <name type="common">Swedish thale-cress</name>
    <name type="synonym">Cardaminopsis suecica</name>
    <dbReference type="NCBI Taxonomy" id="45249"/>
    <lineage>
        <taxon>Eukaryota</taxon>
        <taxon>Viridiplantae</taxon>
        <taxon>Streptophyta</taxon>
        <taxon>Embryophyta</taxon>
        <taxon>Tracheophyta</taxon>
        <taxon>Spermatophyta</taxon>
        <taxon>Magnoliopsida</taxon>
        <taxon>eudicotyledons</taxon>
        <taxon>Gunneridae</taxon>
        <taxon>Pentapetalae</taxon>
        <taxon>rosids</taxon>
        <taxon>malvids</taxon>
        <taxon>Brassicales</taxon>
        <taxon>Brassicaceae</taxon>
        <taxon>Camelineae</taxon>
        <taxon>Arabidopsis</taxon>
    </lineage>
</organism>
<evidence type="ECO:0000256" key="1">
    <source>
        <dbReference type="SAM" id="Phobius"/>
    </source>
</evidence>
<dbReference type="Proteomes" id="UP000694251">
    <property type="component" value="Chromosome 6"/>
</dbReference>
<dbReference type="AlphaFoldDB" id="A0A8T2CU91"/>
<dbReference type="OrthoDB" id="1113478at2759"/>
<feature type="transmembrane region" description="Helical" evidence="1">
    <location>
        <begin position="6"/>
        <end position="27"/>
    </location>
</feature>
<dbReference type="PANTHER" id="PTHR34201">
    <property type="entry name" value="GLYCINE-RICH PROTEIN"/>
    <property type="match status" value="1"/>
</dbReference>
<reference evidence="2 3" key="1">
    <citation type="submission" date="2020-12" db="EMBL/GenBank/DDBJ databases">
        <title>Concerted genomic and epigenomic changes stabilize Arabidopsis allopolyploids.</title>
        <authorList>
            <person name="Chen Z."/>
        </authorList>
    </citation>
    <scope>NUCLEOTIDE SEQUENCE [LARGE SCALE GENOMIC DNA]</scope>
    <source>
        <strain evidence="2">As9502</strain>
        <tissue evidence="2">Leaf</tissue>
    </source>
</reference>
<gene>
    <name evidence="2" type="ORF">ISN44_As06g027100</name>
</gene>
<dbReference type="PANTHER" id="PTHR34201:SF12">
    <property type="entry name" value="PROTEIN TRIGALACTOSYLDIACYLGLYCEROL 5, CHLOROPLASTIC"/>
    <property type="match status" value="1"/>
</dbReference>
<dbReference type="EMBL" id="JAEFBJ010000006">
    <property type="protein sequence ID" value="KAG7598461.1"/>
    <property type="molecule type" value="Genomic_DNA"/>
</dbReference>
<proteinExistence type="predicted"/>
<keyword evidence="1" id="KW-1133">Transmembrane helix</keyword>
<dbReference type="InterPro" id="IPR053288">
    <property type="entry name" value="TGD_Bridge_Protein"/>
</dbReference>
<keyword evidence="1" id="KW-0472">Membrane</keyword>
<evidence type="ECO:0000313" key="2">
    <source>
        <dbReference type="EMBL" id="KAG7598461.1"/>
    </source>
</evidence>
<name>A0A8T2CU91_ARASU</name>
<evidence type="ECO:0008006" key="4">
    <source>
        <dbReference type="Google" id="ProtNLM"/>
    </source>
</evidence>
<keyword evidence="3" id="KW-1185">Reference proteome</keyword>
<keyword evidence="1" id="KW-0812">Transmembrane</keyword>